<dbReference type="GO" id="GO:0006284">
    <property type="term" value="P:base-excision repair"/>
    <property type="evidence" value="ECO:0007669"/>
    <property type="project" value="InterPro"/>
</dbReference>
<accession>A0A1P8WQD0</accession>
<dbReference type="EC" id="3.2.2.-" evidence="5"/>
<dbReference type="KEGG" id="fmr:Fuma_05929"/>
<dbReference type="AlphaFoldDB" id="A0A1P8WQD0"/>
<dbReference type="EMBL" id="CP017641">
    <property type="protein sequence ID" value="APZ96261.1"/>
    <property type="molecule type" value="Genomic_DNA"/>
</dbReference>
<dbReference type="PANTHER" id="PTHR10429:SF0">
    <property type="entry name" value="DNA-3-METHYLADENINE GLYCOSYLASE"/>
    <property type="match status" value="1"/>
</dbReference>
<dbReference type="InterPro" id="IPR003180">
    <property type="entry name" value="MPG"/>
</dbReference>
<comment type="similarity">
    <text evidence="1 5">Belongs to the DNA glycosylase MPG family.</text>
</comment>
<dbReference type="FunFam" id="3.10.300.10:FF:000001">
    <property type="entry name" value="Putative 3-methyladenine DNA glycosylase"/>
    <property type="match status" value="1"/>
</dbReference>
<keyword evidence="2 5" id="KW-0227">DNA damage</keyword>
<dbReference type="STRING" id="1891926.Fuma_05929"/>
<dbReference type="SUPFAM" id="SSF50486">
    <property type="entry name" value="FMT C-terminal domain-like"/>
    <property type="match status" value="1"/>
</dbReference>
<evidence type="ECO:0000313" key="7">
    <source>
        <dbReference type="Proteomes" id="UP000187735"/>
    </source>
</evidence>
<keyword evidence="3 5" id="KW-0378">Hydrolase</keyword>
<organism evidence="6 7">
    <name type="scientific">Fuerstiella marisgermanici</name>
    <dbReference type="NCBI Taxonomy" id="1891926"/>
    <lineage>
        <taxon>Bacteria</taxon>
        <taxon>Pseudomonadati</taxon>
        <taxon>Planctomycetota</taxon>
        <taxon>Planctomycetia</taxon>
        <taxon>Planctomycetales</taxon>
        <taxon>Planctomycetaceae</taxon>
        <taxon>Fuerstiella</taxon>
    </lineage>
</organism>
<dbReference type="Proteomes" id="UP000187735">
    <property type="component" value="Chromosome"/>
</dbReference>
<keyword evidence="4 5" id="KW-0234">DNA repair</keyword>
<evidence type="ECO:0000313" key="6">
    <source>
        <dbReference type="EMBL" id="APZ96261.1"/>
    </source>
</evidence>
<evidence type="ECO:0000256" key="5">
    <source>
        <dbReference type="HAMAP-Rule" id="MF_00527"/>
    </source>
</evidence>
<dbReference type="InterPro" id="IPR011034">
    <property type="entry name" value="Formyl_transferase-like_C_sf"/>
</dbReference>
<protein>
    <recommendedName>
        <fullName evidence="5">Putative 3-methyladenine DNA glycosylase</fullName>
        <ecNumber evidence="5">3.2.2.-</ecNumber>
    </recommendedName>
</protein>
<dbReference type="RefSeq" id="WP_077027308.1">
    <property type="nucleotide sequence ID" value="NZ_CP017641.1"/>
</dbReference>
<dbReference type="InterPro" id="IPR036995">
    <property type="entry name" value="MPG_sf"/>
</dbReference>
<evidence type="ECO:0000256" key="1">
    <source>
        <dbReference type="ARBA" id="ARBA00009232"/>
    </source>
</evidence>
<proteinExistence type="inferred from homology"/>
<dbReference type="OrthoDB" id="9794313at2"/>
<name>A0A1P8WQD0_9PLAN</name>
<dbReference type="HAMAP" id="MF_00527">
    <property type="entry name" value="3MGH"/>
    <property type="match status" value="1"/>
</dbReference>
<gene>
    <name evidence="6" type="ORF">Fuma_05929</name>
</gene>
<dbReference type="GO" id="GO:0003905">
    <property type="term" value="F:alkylbase DNA N-glycosylase activity"/>
    <property type="evidence" value="ECO:0007669"/>
    <property type="project" value="InterPro"/>
</dbReference>
<evidence type="ECO:0000256" key="4">
    <source>
        <dbReference type="ARBA" id="ARBA00023204"/>
    </source>
</evidence>
<dbReference type="NCBIfam" id="NF002003">
    <property type="entry name" value="PRK00802.1-3"/>
    <property type="match status" value="1"/>
</dbReference>
<sequence length="210" mass="23234">MPINEPITQDFYARSVVDVARDLLGKLLCRRSRSGMTVGRIVETEAYLAEGDSASHSFKGISRKNASMFGPPGRAYVYTIHARQCVNVVTEEQGTASAVLIRAVEPLLGIPHMQQRRRTEKLRDLCRGPARLCEAFDIGRDLDGWNLSTGRRLWIAATENVKPSIAVSQRIGVTSAAERELRFFEMGSSFVSGPAKLNLSRRADSTKPPE</sequence>
<dbReference type="PANTHER" id="PTHR10429">
    <property type="entry name" value="DNA-3-METHYLADENINE GLYCOSYLASE"/>
    <property type="match status" value="1"/>
</dbReference>
<keyword evidence="7" id="KW-1185">Reference proteome</keyword>
<reference evidence="6 7" key="1">
    <citation type="journal article" date="2016" name="Front. Microbiol.">
        <title>Fuerstia marisgermanicae gen. nov., sp. nov., an Unusual Member of the Phylum Planctomycetes from the German Wadden Sea.</title>
        <authorList>
            <person name="Kohn T."/>
            <person name="Heuer A."/>
            <person name="Jogler M."/>
            <person name="Vollmers J."/>
            <person name="Boedeker C."/>
            <person name="Bunk B."/>
            <person name="Rast P."/>
            <person name="Borchert D."/>
            <person name="Glockner I."/>
            <person name="Freese H.M."/>
            <person name="Klenk H.P."/>
            <person name="Overmann J."/>
            <person name="Kaster A.K."/>
            <person name="Rohde M."/>
            <person name="Wiegand S."/>
            <person name="Jogler C."/>
        </authorList>
    </citation>
    <scope>NUCLEOTIDE SEQUENCE [LARGE SCALE GENOMIC DNA]</scope>
    <source>
        <strain evidence="6 7">NH11</strain>
    </source>
</reference>
<dbReference type="NCBIfam" id="TIGR00567">
    <property type="entry name" value="3mg"/>
    <property type="match status" value="1"/>
</dbReference>
<dbReference type="GO" id="GO:0003677">
    <property type="term" value="F:DNA binding"/>
    <property type="evidence" value="ECO:0007669"/>
    <property type="project" value="InterPro"/>
</dbReference>
<evidence type="ECO:0000256" key="3">
    <source>
        <dbReference type="ARBA" id="ARBA00022801"/>
    </source>
</evidence>
<dbReference type="CDD" id="cd00540">
    <property type="entry name" value="AAG"/>
    <property type="match status" value="1"/>
</dbReference>
<dbReference type="Pfam" id="PF02245">
    <property type="entry name" value="Pur_DNA_glyco"/>
    <property type="match status" value="1"/>
</dbReference>
<dbReference type="Gene3D" id="3.10.300.10">
    <property type="entry name" value="Methylpurine-DNA glycosylase (MPG)"/>
    <property type="match status" value="1"/>
</dbReference>
<evidence type="ECO:0000256" key="2">
    <source>
        <dbReference type="ARBA" id="ARBA00022763"/>
    </source>
</evidence>